<sequence length="36" mass="4131">MSFILLLDFIYISVTEGPRKTQTHEYMDSSPTLKPA</sequence>
<name>A0A449I1A1_9BACE</name>
<reference evidence="1 2" key="1">
    <citation type="submission" date="2019-02" db="EMBL/GenBank/DDBJ databases">
        <authorList>
            <consortium name="Pathogen Informatics"/>
        </authorList>
    </citation>
    <scope>NUCLEOTIDE SEQUENCE [LARGE SCALE GENOMIC DNA]</scope>
    <source>
        <strain evidence="1 2">3012STDY7078512</strain>
    </source>
</reference>
<gene>
    <name evidence="1" type="ORF">NCTC7812_00715</name>
</gene>
<dbReference type="AlphaFoldDB" id="A0A449I1A1"/>
<organism evidence="1 2">
    <name type="scientific">Prevotella heparinolytica</name>
    <dbReference type="NCBI Taxonomy" id="28113"/>
    <lineage>
        <taxon>Bacteria</taxon>
        <taxon>Pseudomonadati</taxon>
        <taxon>Bacteroidota</taxon>
        <taxon>Bacteroidia</taxon>
        <taxon>Bacteroidales</taxon>
        <taxon>Bacteroidaceae</taxon>
        <taxon>Bacteroides</taxon>
    </lineage>
</organism>
<evidence type="ECO:0000313" key="2">
    <source>
        <dbReference type="Proteomes" id="UP000396835"/>
    </source>
</evidence>
<protein>
    <submittedName>
        <fullName evidence="1">Uncharacterized protein</fullName>
    </submittedName>
</protein>
<dbReference type="EMBL" id="CAACYH010000004">
    <property type="protein sequence ID" value="VFB13194.1"/>
    <property type="molecule type" value="Genomic_DNA"/>
</dbReference>
<accession>A0A449I1A1</accession>
<evidence type="ECO:0000313" key="1">
    <source>
        <dbReference type="EMBL" id="VFB13194.1"/>
    </source>
</evidence>
<proteinExistence type="predicted"/>
<dbReference type="Proteomes" id="UP000396835">
    <property type="component" value="Unassembled WGS sequence"/>
</dbReference>